<evidence type="ECO:0000256" key="7">
    <source>
        <dbReference type="ARBA" id="ARBA00023163"/>
    </source>
</evidence>
<dbReference type="Pfam" id="PF01497">
    <property type="entry name" value="Peripla_BP_2"/>
    <property type="match status" value="1"/>
</dbReference>
<evidence type="ECO:0000256" key="4">
    <source>
        <dbReference type="ARBA" id="ARBA00022729"/>
    </source>
</evidence>
<keyword evidence="3" id="KW-0813">Transport</keyword>
<evidence type="ECO:0000259" key="9">
    <source>
        <dbReference type="PROSITE" id="PS50983"/>
    </source>
</evidence>
<feature type="domain" description="HTH araC/xylS-type" evidence="8">
    <location>
        <begin position="171"/>
        <end position="268"/>
    </location>
</feature>
<keyword evidence="6" id="KW-0238">DNA-binding</keyword>
<dbReference type="GO" id="GO:1901678">
    <property type="term" value="P:iron coordination entity transport"/>
    <property type="evidence" value="ECO:0007669"/>
    <property type="project" value="UniProtKB-ARBA"/>
</dbReference>
<dbReference type="InterPro" id="IPR037923">
    <property type="entry name" value="HTH-like"/>
</dbReference>
<evidence type="ECO:0000313" key="11">
    <source>
        <dbReference type="Proteomes" id="UP000289856"/>
    </source>
</evidence>
<sequence length="527" mass="60700">MDRNGLEVTMPVHTLYFELHHLQHVVTSPSSGILPHPLTSYTLLVMEEGEGALRWDDDEYTLKAGSCWMFNPGSIIDMSLFHGQGGSFWLLHFSILGNTARPVAAYLQAGECRISSSKAPLRIVREISKYQNDKSTARQMDNHARFQKLMRIIIESVENQPAVETTRQSVLAIIEQLKEHFTEEISVEELAAQAQISKRRFTHWFKQITGKHALEYITALRMESAKQLLLKGERLQEIAVKVGYRDEFYFNRRFKQTEGLTPGQFVRNYESKPAHICALTCLGHLLALGIRPIAAAKNLTNRPYLRNLSLDIHRVNNIPYQLEEIAELHPEYILVSNEQECEELSTVASTMIFSQNDHKPMTLLAMLGEAFNKQRIAQQLILQYENKAERHRTELRGFISKEETVSVIEIRTDSIYVFGNFWCRGAYNLYDGLRMSAPPIIEQEMLNREAYRLITEEQLSLYAGDRLFVSIIDPVRFRALEKTFIWKQLKAVQNNRIYSIDPELFAVSDPISMNSQMDVQMKLLLAR</sequence>
<name>A0A3T1D5R0_9BACL</name>
<dbReference type="SMART" id="SM00342">
    <property type="entry name" value="HTH_ARAC"/>
    <property type="match status" value="1"/>
</dbReference>
<dbReference type="EMBL" id="AP019400">
    <property type="protein sequence ID" value="BBI33440.1"/>
    <property type="molecule type" value="Genomic_DNA"/>
</dbReference>
<dbReference type="PROSITE" id="PS00041">
    <property type="entry name" value="HTH_ARAC_FAMILY_1"/>
    <property type="match status" value="1"/>
</dbReference>
<protein>
    <recommendedName>
        <fullName evidence="12">HTH-type transcriptional activator Btr</fullName>
    </recommendedName>
</protein>
<dbReference type="GO" id="GO:0030288">
    <property type="term" value="C:outer membrane-bounded periplasmic space"/>
    <property type="evidence" value="ECO:0007669"/>
    <property type="project" value="TreeGrafter"/>
</dbReference>
<comment type="similarity">
    <text evidence="2">Belongs to the bacterial solute-binding protein 8 family.</text>
</comment>
<evidence type="ECO:0000313" key="10">
    <source>
        <dbReference type="EMBL" id="BBI33440.1"/>
    </source>
</evidence>
<feature type="domain" description="Fe/B12 periplasmic-binding" evidence="9">
    <location>
        <begin position="273"/>
        <end position="527"/>
    </location>
</feature>
<gene>
    <name evidence="10" type="ORF">KCTCHS21_28390</name>
</gene>
<evidence type="ECO:0000259" key="8">
    <source>
        <dbReference type="PROSITE" id="PS01124"/>
    </source>
</evidence>
<reference evidence="10 11" key="1">
    <citation type="submission" date="2019-01" db="EMBL/GenBank/DDBJ databases">
        <title>Complete genome sequence of Cohnella hallensis HS21 isolated from Korean fir (Abies koreana) rhizospheric soil.</title>
        <authorList>
            <person name="Jiang L."/>
            <person name="Kang S.W."/>
            <person name="Kim S."/>
            <person name="Jung J."/>
            <person name="Kim C.Y."/>
            <person name="Kim D.H."/>
            <person name="Kim S.W."/>
            <person name="Lee J."/>
        </authorList>
    </citation>
    <scope>NUCLEOTIDE SEQUENCE [LARGE SCALE GENOMIC DNA]</scope>
    <source>
        <strain evidence="10 11">HS21</strain>
    </source>
</reference>
<dbReference type="AlphaFoldDB" id="A0A3T1D5R0"/>
<evidence type="ECO:0000256" key="5">
    <source>
        <dbReference type="ARBA" id="ARBA00023015"/>
    </source>
</evidence>
<evidence type="ECO:0000256" key="6">
    <source>
        <dbReference type="ARBA" id="ARBA00023125"/>
    </source>
</evidence>
<dbReference type="RefSeq" id="WP_130609168.1">
    <property type="nucleotide sequence ID" value="NZ_AP019400.1"/>
</dbReference>
<evidence type="ECO:0000256" key="1">
    <source>
        <dbReference type="ARBA" id="ARBA00004196"/>
    </source>
</evidence>
<dbReference type="InterPro" id="IPR051313">
    <property type="entry name" value="Bact_iron-sidero_bind"/>
</dbReference>
<keyword evidence="7" id="KW-0804">Transcription</keyword>
<dbReference type="PANTHER" id="PTHR30532:SF26">
    <property type="entry name" value="IRON(3+)-HYDROXAMATE-BINDING PROTEIN FHUD"/>
    <property type="match status" value="1"/>
</dbReference>
<comment type="subcellular location">
    <subcellularLocation>
        <location evidence="1">Cell envelope</location>
    </subcellularLocation>
</comment>
<dbReference type="KEGG" id="cohn:KCTCHS21_28390"/>
<keyword evidence="11" id="KW-1185">Reference proteome</keyword>
<dbReference type="GO" id="GO:0003700">
    <property type="term" value="F:DNA-binding transcription factor activity"/>
    <property type="evidence" value="ECO:0007669"/>
    <property type="project" value="InterPro"/>
</dbReference>
<dbReference type="SUPFAM" id="SSF51215">
    <property type="entry name" value="Regulatory protein AraC"/>
    <property type="match status" value="1"/>
</dbReference>
<dbReference type="PANTHER" id="PTHR30532">
    <property type="entry name" value="IRON III DICITRATE-BINDING PERIPLASMIC PROTEIN"/>
    <property type="match status" value="1"/>
</dbReference>
<dbReference type="OrthoDB" id="2660924at2"/>
<keyword evidence="4" id="KW-0732">Signal</keyword>
<organism evidence="10 11">
    <name type="scientific">Cohnella abietis</name>
    <dbReference type="NCBI Taxonomy" id="2507935"/>
    <lineage>
        <taxon>Bacteria</taxon>
        <taxon>Bacillati</taxon>
        <taxon>Bacillota</taxon>
        <taxon>Bacilli</taxon>
        <taxon>Bacillales</taxon>
        <taxon>Paenibacillaceae</taxon>
        <taxon>Cohnella</taxon>
    </lineage>
</organism>
<dbReference type="Gene3D" id="3.40.50.1980">
    <property type="entry name" value="Nitrogenase molybdenum iron protein domain"/>
    <property type="match status" value="2"/>
</dbReference>
<keyword evidence="5" id="KW-0805">Transcription regulation</keyword>
<dbReference type="Proteomes" id="UP000289856">
    <property type="component" value="Chromosome"/>
</dbReference>
<dbReference type="SUPFAM" id="SSF46689">
    <property type="entry name" value="Homeodomain-like"/>
    <property type="match status" value="2"/>
</dbReference>
<dbReference type="Gene3D" id="1.10.10.60">
    <property type="entry name" value="Homeodomain-like"/>
    <property type="match status" value="2"/>
</dbReference>
<dbReference type="InterPro" id="IPR009057">
    <property type="entry name" value="Homeodomain-like_sf"/>
</dbReference>
<dbReference type="SUPFAM" id="SSF53807">
    <property type="entry name" value="Helical backbone' metal receptor"/>
    <property type="match status" value="1"/>
</dbReference>
<dbReference type="InterPro" id="IPR018062">
    <property type="entry name" value="HTH_AraC-typ_CS"/>
</dbReference>
<dbReference type="PROSITE" id="PS01124">
    <property type="entry name" value="HTH_ARAC_FAMILY_2"/>
    <property type="match status" value="1"/>
</dbReference>
<dbReference type="InterPro" id="IPR002491">
    <property type="entry name" value="ABC_transptr_periplasmic_BD"/>
</dbReference>
<dbReference type="InterPro" id="IPR018060">
    <property type="entry name" value="HTH_AraC"/>
</dbReference>
<accession>A0A3T1D5R0</accession>
<evidence type="ECO:0000256" key="2">
    <source>
        <dbReference type="ARBA" id="ARBA00008814"/>
    </source>
</evidence>
<evidence type="ECO:0000256" key="3">
    <source>
        <dbReference type="ARBA" id="ARBA00022448"/>
    </source>
</evidence>
<dbReference type="Pfam" id="PF12833">
    <property type="entry name" value="HTH_18"/>
    <property type="match status" value="1"/>
</dbReference>
<dbReference type="PROSITE" id="PS50983">
    <property type="entry name" value="FE_B12_PBP"/>
    <property type="match status" value="1"/>
</dbReference>
<evidence type="ECO:0008006" key="12">
    <source>
        <dbReference type="Google" id="ProtNLM"/>
    </source>
</evidence>
<dbReference type="GO" id="GO:0043565">
    <property type="term" value="F:sequence-specific DNA binding"/>
    <property type="evidence" value="ECO:0007669"/>
    <property type="project" value="InterPro"/>
</dbReference>
<proteinExistence type="inferred from homology"/>